<evidence type="ECO:0000313" key="2">
    <source>
        <dbReference type="Proteomes" id="UP000824164"/>
    </source>
</evidence>
<sequence>MSRKKRGKNTVIFDRPPVIRSAAGIVGEKEGQGPIGSYFDEIIKDPLLGMKSWEEAEAALQSKAAGLALDKIHMQPDDIDYLFAGDLLGQSIATSFGMMELQIPHFGLYGACSTMGESLTLAAMMIDGGFARRTMAVTSSHFASAEKQFRFPLGYGNQRSLAATWTVTGSGAVILEENETCQNVTKTNGKEKSPIHVCGATTGIIVDYGIKDSQNMGACMAPAAAHVIAANFRDLDRRPEDYDRIVTGDLGSVGQKLLFELMEEEGFDISSRHMDCGMTIFDGKTQDTHAGGSGCGCAAVTLCCYLLRQMKEAGWHRILFVPTGALLSKVSFNEGQTIPGIAHGVILEC</sequence>
<dbReference type="GO" id="GO:0016746">
    <property type="term" value="F:acyltransferase activity"/>
    <property type="evidence" value="ECO:0007669"/>
    <property type="project" value="InterPro"/>
</dbReference>
<dbReference type="NCBIfam" id="NF006160">
    <property type="entry name" value="PRK08304.1"/>
    <property type="match status" value="1"/>
</dbReference>
<dbReference type="Gene3D" id="3.40.47.40">
    <property type="entry name" value="Stage V sporulation protein AD"/>
    <property type="match status" value="1"/>
</dbReference>
<dbReference type="Pfam" id="PF07451">
    <property type="entry name" value="SpoVAD"/>
    <property type="match status" value="1"/>
</dbReference>
<reference evidence="1" key="2">
    <citation type="journal article" date="2021" name="PeerJ">
        <title>Extensive microbial diversity within the chicken gut microbiome revealed by metagenomics and culture.</title>
        <authorList>
            <person name="Gilroy R."/>
            <person name="Ravi A."/>
            <person name="Getino M."/>
            <person name="Pursley I."/>
            <person name="Horton D.L."/>
            <person name="Alikhan N.F."/>
            <person name="Baker D."/>
            <person name="Gharbi K."/>
            <person name="Hall N."/>
            <person name="Watson M."/>
            <person name="Adriaenssens E.M."/>
            <person name="Foster-Nyarko E."/>
            <person name="Jarju S."/>
            <person name="Secka A."/>
            <person name="Antonio M."/>
            <person name="Oren A."/>
            <person name="Chaudhuri R.R."/>
            <person name="La Ragione R."/>
            <person name="Hildebrand F."/>
            <person name="Pallen M.J."/>
        </authorList>
    </citation>
    <scope>NUCLEOTIDE SEQUENCE</scope>
    <source>
        <strain evidence="1">CHK187-14744</strain>
    </source>
</reference>
<dbReference type="InterPro" id="IPR038369">
    <property type="entry name" value="SpoVAD_sf"/>
</dbReference>
<dbReference type="PIRSF" id="PIRSF011570">
    <property type="entry name" value="SpoVAD"/>
    <property type="match status" value="1"/>
</dbReference>
<protein>
    <submittedName>
        <fullName evidence="1">Stage V sporulation protein AD</fullName>
    </submittedName>
</protein>
<organism evidence="1 2">
    <name type="scientific">Candidatus Onthocola gallistercoris</name>
    <dbReference type="NCBI Taxonomy" id="2840876"/>
    <lineage>
        <taxon>Bacteria</taxon>
        <taxon>Bacillati</taxon>
        <taxon>Bacillota</taxon>
        <taxon>Bacilli</taxon>
        <taxon>Candidatus Onthocola</taxon>
    </lineage>
</organism>
<evidence type="ECO:0000313" key="1">
    <source>
        <dbReference type="EMBL" id="HIU03269.1"/>
    </source>
</evidence>
<gene>
    <name evidence="1" type="ORF">IAB63_08465</name>
</gene>
<proteinExistence type="predicted"/>
<name>A0A9D1HHC0_9FIRM</name>
<dbReference type="EMBL" id="DVLT01000051">
    <property type="protein sequence ID" value="HIU03269.1"/>
    <property type="molecule type" value="Genomic_DNA"/>
</dbReference>
<dbReference type="AlphaFoldDB" id="A0A9D1HHC0"/>
<comment type="caution">
    <text evidence="1">The sequence shown here is derived from an EMBL/GenBank/DDBJ whole genome shotgun (WGS) entry which is preliminary data.</text>
</comment>
<reference evidence="1" key="1">
    <citation type="submission" date="2020-10" db="EMBL/GenBank/DDBJ databases">
        <authorList>
            <person name="Gilroy R."/>
        </authorList>
    </citation>
    <scope>NUCLEOTIDE SEQUENCE</scope>
    <source>
        <strain evidence="1">CHK187-14744</strain>
    </source>
</reference>
<dbReference type="SUPFAM" id="SSF53901">
    <property type="entry name" value="Thiolase-like"/>
    <property type="match status" value="1"/>
</dbReference>
<dbReference type="InterPro" id="IPR010894">
    <property type="entry name" value="SpoVAD"/>
</dbReference>
<dbReference type="Proteomes" id="UP000824164">
    <property type="component" value="Unassembled WGS sequence"/>
</dbReference>
<accession>A0A9D1HHC0</accession>
<dbReference type="InterPro" id="IPR016039">
    <property type="entry name" value="Thiolase-like"/>
</dbReference>